<name>X1IR85_9ZZZZ</name>
<gene>
    <name evidence="1" type="ORF">S03H2_30970</name>
</gene>
<dbReference type="Gene3D" id="3.40.50.150">
    <property type="entry name" value="Vaccinia Virus protein VP39"/>
    <property type="match status" value="1"/>
</dbReference>
<dbReference type="PANTHER" id="PTHR43861:SF6">
    <property type="entry name" value="METHYLTRANSFERASE TYPE 11"/>
    <property type="match status" value="1"/>
</dbReference>
<dbReference type="EMBL" id="BARU01018759">
    <property type="protein sequence ID" value="GAH60043.1"/>
    <property type="molecule type" value="Genomic_DNA"/>
</dbReference>
<dbReference type="CDD" id="cd02440">
    <property type="entry name" value="AdoMet_MTases"/>
    <property type="match status" value="1"/>
</dbReference>
<evidence type="ECO:0000313" key="1">
    <source>
        <dbReference type="EMBL" id="GAH60043.1"/>
    </source>
</evidence>
<sequence>MVYVTPRLKEEILHDSYNEEDYNASFRFKLIPALDYRRETIGRRKYRQIQSYFDKPGSVLDIGCGLGELLSVFDENGWSCLGVEFNQFAANFAREKFELNIVQKSILDFEPGEQSFDCVMLWGTLEHFTQPIKVLEKVYQLLRDGGLLVLEVPNGDSILVRYYEKFGGYIDRIIEGDRHIMLFSINSLRQMTERCGFKLAHLQSNGLDIDTLLRLNNQTCDPQIVTQVQYAIDEALCGDLLRGFWQK</sequence>
<reference evidence="1" key="1">
    <citation type="journal article" date="2014" name="Front. Microbiol.">
        <title>High frequency of phylogenetically diverse reductive dehalogenase-homologous genes in deep subseafloor sedimentary metagenomes.</title>
        <authorList>
            <person name="Kawai M."/>
            <person name="Futagami T."/>
            <person name="Toyoda A."/>
            <person name="Takaki Y."/>
            <person name="Nishi S."/>
            <person name="Hori S."/>
            <person name="Arai W."/>
            <person name="Tsubouchi T."/>
            <person name="Morono Y."/>
            <person name="Uchiyama I."/>
            <person name="Ito T."/>
            <person name="Fujiyama A."/>
            <person name="Inagaki F."/>
            <person name="Takami H."/>
        </authorList>
    </citation>
    <scope>NUCLEOTIDE SEQUENCE</scope>
    <source>
        <strain evidence="1">Expedition CK06-06</strain>
    </source>
</reference>
<proteinExistence type="predicted"/>
<evidence type="ECO:0008006" key="2">
    <source>
        <dbReference type="Google" id="ProtNLM"/>
    </source>
</evidence>
<comment type="caution">
    <text evidence="1">The sequence shown here is derived from an EMBL/GenBank/DDBJ whole genome shotgun (WGS) entry which is preliminary data.</text>
</comment>
<dbReference type="AlphaFoldDB" id="X1IR85"/>
<dbReference type="PANTHER" id="PTHR43861">
    <property type="entry name" value="TRANS-ACONITATE 2-METHYLTRANSFERASE-RELATED"/>
    <property type="match status" value="1"/>
</dbReference>
<dbReference type="Pfam" id="PF13489">
    <property type="entry name" value="Methyltransf_23"/>
    <property type="match status" value="1"/>
</dbReference>
<dbReference type="InterPro" id="IPR029063">
    <property type="entry name" value="SAM-dependent_MTases_sf"/>
</dbReference>
<organism evidence="1">
    <name type="scientific">marine sediment metagenome</name>
    <dbReference type="NCBI Taxonomy" id="412755"/>
    <lineage>
        <taxon>unclassified sequences</taxon>
        <taxon>metagenomes</taxon>
        <taxon>ecological metagenomes</taxon>
    </lineage>
</organism>
<accession>X1IR85</accession>
<protein>
    <recommendedName>
        <fullName evidence="2">Methyltransferase type 11 domain-containing protein</fullName>
    </recommendedName>
</protein>
<dbReference type="SUPFAM" id="SSF53335">
    <property type="entry name" value="S-adenosyl-L-methionine-dependent methyltransferases"/>
    <property type="match status" value="1"/>
</dbReference>